<keyword evidence="3" id="KW-1185">Reference proteome</keyword>
<dbReference type="EMBL" id="CADEAL010001393">
    <property type="protein sequence ID" value="CAB1431989.1"/>
    <property type="molecule type" value="Genomic_DNA"/>
</dbReference>
<proteinExistence type="predicted"/>
<gene>
    <name evidence="2" type="ORF">PLEPLA_LOCUS20046</name>
</gene>
<feature type="region of interest" description="Disordered" evidence="1">
    <location>
        <begin position="48"/>
        <end position="89"/>
    </location>
</feature>
<name>A0A9N7YPN1_PLEPL</name>
<evidence type="ECO:0000256" key="1">
    <source>
        <dbReference type="SAM" id="MobiDB-lite"/>
    </source>
</evidence>
<evidence type="ECO:0000313" key="2">
    <source>
        <dbReference type="EMBL" id="CAB1431989.1"/>
    </source>
</evidence>
<accession>A0A9N7YPN1</accession>
<feature type="region of interest" description="Disordered" evidence="1">
    <location>
        <begin position="1"/>
        <end position="20"/>
    </location>
</feature>
<dbReference type="AlphaFoldDB" id="A0A9N7YPN1"/>
<organism evidence="2 3">
    <name type="scientific">Pleuronectes platessa</name>
    <name type="common">European plaice</name>
    <dbReference type="NCBI Taxonomy" id="8262"/>
    <lineage>
        <taxon>Eukaryota</taxon>
        <taxon>Metazoa</taxon>
        <taxon>Chordata</taxon>
        <taxon>Craniata</taxon>
        <taxon>Vertebrata</taxon>
        <taxon>Euteleostomi</taxon>
        <taxon>Actinopterygii</taxon>
        <taxon>Neopterygii</taxon>
        <taxon>Teleostei</taxon>
        <taxon>Neoteleostei</taxon>
        <taxon>Acanthomorphata</taxon>
        <taxon>Carangaria</taxon>
        <taxon>Pleuronectiformes</taxon>
        <taxon>Pleuronectoidei</taxon>
        <taxon>Pleuronectidae</taxon>
        <taxon>Pleuronectes</taxon>
    </lineage>
</organism>
<protein>
    <submittedName>
        <fullName evidence="2">Uncharacterized protein</fullName>
    </submittedName>
</protein>
<comment type="caution">
    <text evidence="2">The sequence shown here is derived from an EMBL/GenBank/DDBJ whole genome shotgun (WGS) entry which is preliminary data.</text>
</comment>
<reference evidence="2" key="1">
    <citation type="submission" date="2020-03" db="EMBL/GenBank/DDBJ databases">
        <authorList>
            <person name="Weist P."/>
        </authorList>
    </citation>
    <scope>NUCLEOTIDE SEQUENCE</scope>
</reference>
<sequence length="145" mass="15614">MDDDGGIRGGGAGWEGKGKKDWEIGVGRHFDQPHPFHHVELVANTKLRLPRGPPAEPQGHPSAARSRAAACTEPGRRYRHTPGPGYGLDRERVVERQTVKVTEREMYVEAEAPVLQTSSTGAPVGSCGTNGESDVEALLAKLRAL</sequence>
<evidence type="ECO:0000313" key="3">
    <source>
        <dbReference type="Proteomes" id="UP001153269"/>
    </source>
</evidence>
<dbReference type="Proteomes" id="UP001153269">
    <property type="component" value="Unassembled WGS sequence"/>
</dbReference>